<dbReference type="Pfam" id="PF00440">
    <property type="entry name" value="TetR_N"/>
    <property type="match status" value="1"/>
</dbReference>
<dbReference type="SUPFAM" id="SSF46689">
    <property type="entry name" value="Homeodomain-like"/>
    <property type="match status" value="1"/>
</dbReference>
<evidence type="ECO:0000313" key="7">
    <source>
        <dbReference type="Proteomes" id="UP001551695"/>
    </source>
</evidence>
<protein>
    <submittedName>
        <fullName evidence="6">Helix-turn-helix domain-containing protein</fullName>
    </submittedName>
</protein>
<dbReference type="PANTHER" id="PTHR30055">
    <property type="entry name" value="HTH-TYPE TRANSCRIPTIONAL REGULATOR RUTR"/>
    <property type="match status" value="1"/>
</dbReference>
<evidence type="ECO:0000313" key="6">
    <source>
        <dbReference type="EMBL" id="MEV0709624.1"/>
    </source>
</evidence>
<organism evidence="6 7">
    <name type="scientific">Nocardia aurea</name>
    <dbReference type="NCBI Taxonomy" id="2144174"/>
    <lineage>
        <taxon>Bacteria</taxon>
        <taxon>Bacillati</taxon>
        <taxon>Actinomycetota</taxon>
        <taxon>Actinomycetes</taxon>
        <taxon>Mycobacteriales</taxon>
        <taxon>Nocardiaceae</taxon>
        <taxon>Nocardia</taxon>
    </lineage>
</organism>
<feature type="domain" description="HTH tetR-type" evidence="5">
    <location>
        <begin position="15"/>
        <end position="74"/>
    </location>
</feature>
<gene>
    <name evidence="6" type="ORF">AB0I48_18840</name>
</gene>
<reference evidence="6 7" key="1">
    <citation type="submission" date="2024-06" db="EMBL/GenBank/DDBJ databases">
        <title>The Natural Products Discovery Center: Release of the First 8490 Sequenced Strains for Exploring Actinobacteria Biosynthetic Diversity.</title>
        <authorList>
            <person name="Kalkreuter E."/>
            <person name="Kautsar S.A."/>
            <person name="Yang D."/>
            <person name="Bader C.D."/>
            <person name="Teijaro C.N."/>
            <person name="Fluegel L."/>
            <person name="Davis C.M."/>
            <person name="Simpson J.R."/>
            <person name="Lauterbach L."/>
            <person name="Steele A.D."/>
            <person name="Gui C."/>
            <person name="Meng S."/>
            <person name="Li G."/>
            <person name="Viehrig K."/>
            <person name="Ye F."/>
            <person name="Su P."/>
            <person name="Kiefer A.F."/>
            <person name="Nichols A."/>
            <person name="Cepeda A.J."/>
            <person name="Yan W."/>
            <person name="Fan B."/>
            <person name="Jiang Y."/>
            <person name="Adhikari A."/>
            <person name="Zheng C.-J."/>
            <person name="Schuster L."/>
            <person name="Cowan T.M."/>
            <person name="Smanski M.J."/>
            <person name="Chevrette M.G."/>
            <person name="De Carvalho L.P.S."/>
            <person name="Shen B."/>
        </authorList>
    </citation>
    <scope>NUCLEOTIDE SEQUENCE [LARGE SCALE GENOMIC DNA]</scope>
    <source>
        <strain evidence="6 7">NPDC050403</strain>
    </source>
</reference>
<proteinExistence type="predicted"/>
<dbReference type="Proteomes" id="UP001551695">
    <property type="component" value="Unassembled WGS sequence"/>
</dbReference>
<comment type="caution">
    <text evidence="6">The sequence shown here is derived from an EMBL/GenBank/DDBJ whole genome shotgun (WGS) entry which is preliminary data.</text>
</comment>
<dbReference type="InterPro" id="IPR050109">
    <property type="entry name" value="HTH-type_TetR-like_transc_reg"/>
</dbReference>
<evidence type="ECO:0000256" key="3">
    <source>
        <dbReference type="ARBA" id="ARBA00023163"/>
    </source>
</evidence>
<sequence length="194" mass="20694">MPSQPRVNRGPAAAADNRAAILAAARTVLTEDGIDASLAKIARTAQVGSGSLYRHFPTRESLTMAVFGDYIHDLEELGARPESTLDQILDLIIEQLPISATLVSALTPDPIYEATNPDPSLSAIGDRLSTLLATKLVDPRTRGTIHPDTTAKQLFLAIALIAALLAKTAPPSRPTTAAQCWQVLLQGLRHPHNP</sequence>
<accession>A0ABV3FW24</accession>
<dbReference type="RefSeq" id="WP_357785287.1">
    <property type="nucleotide sequence ID" value="NZ_JBFAKC010000007.1"/>
</dbReference>
<dbReference type="InterPro" id="IPR009057">
    <property type="entry name" value="Homeodomain-like_sf"/>
</dbReference>
<dbReference type="PRINTS" id="PR00455">
    <property type="entry name" value="HTHTETR"/>
</dbReference>
<evidence type="ECO:0000259" key="5">
    <source>
        <dbReference type="PROSITE" id="PS50977"/>
    </source>
</evidence>
<dbReference type="Gene3D" id="1.10.357.10">
    <property type="entry name" value="Tetracycline Repressor, domain 2"/>
    <property type="match status" value="1"/>
</dbReference>
<dbReference type="PROSITE" id="PS50977">
    <property type="entry name" value="HTH_TETR_2"/>
    <property type="match status" value="1"/>
</dbReference>
<keyword evidence="7" id="KW-1185">Reference proteome</keyword>
<dbReference type="InterPro" id="IPR001647">
    <property type="entry name" value="HTH_TetR"/>
</dbReference>
<evidence type="ECO:0000256" key="2">
    <source>
        <dbReference type="ARBA" id="ARBA00023125"/>
    </source>
</evidence>
<name>A0ABV3FW24_9NOCA</name>
<keyword evidence="3" id="KW-0804">Transcription</keyword>
<feature type="DNA-binding region" description="H-T-H motif" evidence="4">
    <location>
        <begin position="37"/>
        <end position="56"/>
    </location>
</feature>
<dbReference type="PANTHER" id="PTHR30055:SF234">
    <property type="entry name" value="HTH-TYPE TRANSCRIPTIONAL REGULATOR BETI"/>
    <property type="match status" value="1"/>
</dbReference>
<evidence type="ECO:0000256" key="1">
    <source>
        <dbReference type="ARBA" id="ARBA00023015"/>
    </source>
</evidence>
<evidence type="ECO:0000256" key="4">
    <source>
        <dbReference type="PROSITE-ProRule" id="PRU00335"/>
    </source>
</evidence>
<dbReference type="EMBL" id="JBFAKC010000007">
    <property type="protein sequence ID" value="MEV0709624.1"/>
    <property type="molecule type" value="Genomic_DNA"/>
</dbReference>
<keyword evidence="1" id="KW-0805">Transcription regulation</keyword>
<keyword evidence="2 4" id="KW-0238">DNA-binding</keyword>